<dbReference type="AlphaFoldDB" id="Q08D07"/>
<keyword evidence="1" id="KW-0143">Chaperone</keyword>
<feature type="region of interest" description="Disordered" evidence="2">
    <location>
        <begin position="1"/>
        <end position="60"/>
    </location>
</feature>
<feature type="compositionally biased region" description="Basic and acidic residues" evidence="2">
    <location>
        <begin position="31"/>
        <end position="44"/>
    </location>
</feature>
<accession>Q08D07</accession>
<reference evidence="3" key="1">
    <citation type="submission" date="2006-09" db="EMBL/GenBank/DDBJ databases">
        <authorList>
            <consortium name="NIH - Xenopus Gene Collection (XGC) project"/>
        </authorList>
    </citation>
    <scope>NUCLEOTIDE SEQUENCE [LARGE SCALE MRNA]</scope>
    <source>
        <strain evidence="3">N6</strain>
        <tissue evidence="3">Liver</tissue>
    </source>
</reference>
<dbReference type="PANTHER" id="PTHR44500">
    <property type="entry name" value="DNAJ HOMOLOG SUBFAMILY C MEMBER 12"/>
    <property type="match status" value="1"/>
</dbReference>
<sequence length="88" mass="10219">MHWAVQSKKEPMLEAPNADPFKMPDKVSSTCDDKKNQSDLMDKSQEDDEVLSPKSPEESVDTPYNLLRFRWSAEAPSDLLRKFRNYDI</sequence>
<dbReference type="EMBL" id="BC124003">
    <property type="protein sequence ID" value="AAI24004.1"/>
    <property type="molecule type" value="mRNA"/>
</dbReference>
<dbReference type="InterPro" id="IPR029827">
    <property type="entry name" value="JDP1-like"/>
</dbReference>
<evidence type="ECO:0000313" key="3">
    <source>
        <dbReference type="EMBL" id="AAI24004.1"/>
    </source>
</evidence>
<protein>
    <submittedName>
        <fullName evidence="3">MGC147405 protein</fullName>
    </submittedName>
</protein>
<proteinExistence type="evidence at transcript level"/>
<dbReference type="PANTHER" id="PTHR44500:SF1">
    <property type="entry name" value="DNAJ HOMOLOG SUBFAMILY C MEMBER 12"/>
    <property type="match status" value="1"/>
</dbReference>
<evidence type="ECO:0000256" key="1">
    <source>
        <dbReference type="ARBA" id="ARBA00023186"/>
    </source>
</evidence>
<evidence type="ECO:0000256" key="2">
    <source>
        <dbReference type="SAM" id="MobiDB-lite"/>
    </source>
</evidence>
<dbReference type="HOGENOM" id="CLU_118857_0_0_1"/>
<gene>
    <name evidence="3" type="primary">MGC147405</name>
</gene>
<name>Q08D07_XENTR</name>
<organism evidence="3">
    <name type="scientific">Xenopus tropicalis</name>
    <name type="common">Western clawed frog</name>
    <name type="synonym">Silurana tropicalis</name>
    <dbReference type="NCBI Taxonomy" id="8364"/>
    <lineage>
        <taxon>Eukaryota</taxon>
        <taxon>Metazoa</taxon>
        <taxon>Chordata</taxon>
        <taxon>Craniata</taxon>
        <taxon>Vertebrata</taxon>
        <taxon>Euteleostomi</taxon>
        <taxon>Amphibia</taxon>
        <taxon>Batrachia</taxon>
        <taxon>Anura</taxon>
        <taxon>Pipoidea</taxon>
        <taxon>Pipidae</taxon>
        <taxon>Xenopodinae</taxon>
        <taxon>Xenopus</taxon>
        <taxon>Silurana</taxon>
    </lineage>
</organism>